<organism evidence="1 2">
    <name type="scientific">Aegilops tauschii subsp. strangulata</name>
    <name type="common">Goatgrass</name>
    <dbReference type="NCBI Taxonomy" id="200361"/>
    <lineage>
        <taxon>Eukaryota</taxon>
        <taxon>Viridiplantae</taxon>
        <taxon>Streptophyta</taxon>
        <taxon>Embryophyta</taxon>
        <taxon>Tracheophyta</taxon>
        <taxon>Spermatophyta</taxon>
        <taxon>Magnoliopsida</taxon>
        <taxon>Liliopsida</taxon>
        <taxon>Poales</taxon>
        <taxon>Poaceae</taxon>
        <taxon>BOP clade</taxon>
        <taxon>Pooideae</taxon>
        <taxon>Triticodae</taxon>
        <taxon>Triticeae</taxon>
        <taxon>Triticinae</taxon>
        <taxon>Aegilops</taxon>
    </lineage>
</organism>
<accession>A0A453LK96</accession>
<name>A0A453LK96_AEGTS</name>
<reference evidence="1" key="5">
    <citation type="journal article" date="2021" name="G3 (Bethesda)">
        <title>Aegilops tauschii genome assembly Aet v5.0 features greater sequence contiguity and improved annotation.</title>
        <authorList>
            <person name="Wang L."/>
            <person name="Zhu T."/>
            <person name="Rodriguez J.C."/>
            <person name="Deal K.R."/>
            <person name="Dubcovsky J."/>
            <person name="McGuire P.E."/>
            <person name="Lux T."/>
            <person name="Spannagl M."/>
            <person name="Mayer K.F.X."/>
            <person name="Baldrich P."/>
            <person name="Meyers B.C."/>
            <person name="Huo N."/>
            <person name="Gu Y.Q."/>
            <person name="Zhou H."/>
            <person name="Devos K.M."/>
            <person name="Bennetzen J.L."/>
            <person name="Unver T."/>
            <person name="Budak H."/>
            <person name="Gulick P.J."/>
            <person name="Galiba G."/>
            <person name="Kalapos B."/>
            <person name="Nelson D.R."/>
            <person name="Li P."/>
            <person name="You F.M."/>
            <person name="Luo M.C."/>
            <person name="Dvorak J."/>
        </authorList>
    </citation>
    <scope>NUCLEOTIDE SEQUENCE [LARGE SCALE GENOMIC DNA]</scope>
    <source>
        <strain evidence="1">cv. AL8/78</strain>
    </source>
</reference>
<reference evidence="1" key="4">
    <citation type="submission" date="2019-03" db="UniProtKB">
        <authorList>
            <consortium name="EnsemblPlants"/>
        </authorList>
    </citation>
    <scope>IDENTIFICATION</scope>
</reference>
<protein>
    <submittedName>
        <fullName evidence="1">Uncharacterized protein</fullName>
    </submittedName>
</protein>
<dbReference type="EnsemblPlants" id="AET5Gv20807900.3">
    <property type="protein sequence ID" value="AET5Gv20807900.3"/>
    <property type="gene ID" value="AET5Gv20807900"/>
</dbReference>
<dbReference type="Gramene" id="AET5Gv20807900.3">
    <property type="protein sequence ID" value="AET5Gv20807900.3"/>
    <property type="gene ID" value="AET5Gv20807900"/>
</dbReference>
<proteinExistence type="predicted"/>
<evidence type="ECO:0000313" key="2">
    <source>
        <dbReference type="Proteomes" id="UP000015105"/>
    </source>
</evidence>
<sequence>MKYQQWHGVLACCVAESWSRLEDGLLLFKILFSKLLERCVKLFVSCQFVYYSCTR</sequence>
<dbReference type="Proteomes" id="UP000015105">
    <property type="component" value="Chromosome 5D"/>
</dbReference>
<dbReference type="AlphaFoldDB" id="A0A453LK96"/>
<keyword evidence="2" id="KW-1185">Reference proteome</keyword>
<reference evidence="2" key="1">
    <citation type="journal article" date="2014" name="Science">
        <title>Ancient hybridizations among the ancestral genomes of bread wheat.</title>
        <authorList>
            <consortium name="International Wheat Genome Sequencing Consortium,"/>
            <person name="Marcussen T."/>
            <person name="Sandve S.R."/>
            <person name="Heier L."/>
            <person name="Spannagl M."/>
            <person name="Pfeifer M."/>
            <person name="Jakobsen K.S."/>
            <person name="Wulff B.B."/>
            <person name="Steuernagel B."/>
            <person name="Mayer K.F."/>
            <person name="Olsen O.A."/>
        </authorList>
    </citation>
    <scope>NUCLEOTIDE SEQUENCE [LARGE SCALE GENOMIC DNA]</scope>
    <source>
        <strain evidence="2">cv. AL8/78</strain>
    </source>
</reference>
<evidence type="ECO:0000313" key="1">
    <source>
        <dbReference type="EnsemblPlants" id="AET5Gv20807900.3"/>
    </source>
</evidence>
<reference evidence="2" key="2">
    <citation type="journal article" date="2017" name="Nat. Plants">
        <title>The Aegilops tauschii genome reveals multiple impacts of transposons.</title>
        <authorList>
            <person name="Zhao G."/>
            <person name="Zou C."/>
            <person name="Li K."/>
            <person name="Wang K."/>
            <person name="Li T."/>
            <person name="Gao L."/>
            <person name="Zhang X."/>
            <person name="Wang H."/>
            <person name="Yang Z."/>
            <person name="Liu X."/>
            <person name="Jiang W."/>
            <person name="Mao L."/>
            <person name="Kong X."/>
            <person name="Jiao Y."/>
            <person name="Jia J."/>
        </authorList>
    </citation>
    <scope>NUCLEOTIDE SEQUENCE [LARGE SCALE GENOMIC DNA]</scope>
    <source>
        <strain evidence="2">cv. AL8/78</strain>
    </source>
</reference>
<reference evidence="1" key="3">
    <citation type="journal article" date="2017" name="Nature">
        <title>Genome sequence of the progenitor of the wheat D genome Aegilops tauschii.</title>
        <authorList>
            <person name="Luo M.C."/>
            <person name="Gu Y.Q."/>
            <person name="Puiu D."/>
            <person name="Wang H."/>
            <person name="Twardziok S.O."/>
            <person name="Deal K.R."/>
            <person name="Huo N."/>
            <person name="Zhu T."/>
            <person name="Wang L."/>
            <person name="Wang Y."/>
            <person name="McGuire P.E."/>
            <person name="Liu S."/>
            <person name="Long H."/>
            <person name="Ramasamy R.K."/>
            <person name="Rodriguez J.C."/>
            <person name="Van S.L."/>
            <person name="Yuan L."/>
            <person name="Wang Z."/>
            <person name="Xia Z."/>
            <person name="Xiao L."/>
            <person name="Anderson O.D."/>
            <person name="Ouyang S."/>
            <person name="Liang Y."/>
            <person name="Zimin A.V."/>
            <person name="Pertea G."/>
            <person name="Qi P."/>
            <person name="Bennetzen J.L."/>
            <person name="Dai X."/>
            <person name="Dawson M.W."/>
            <person name="Muller H.G."/>
            <person name="Kugler K."/>
            <person name="Rivarola-Duarte L."/>
            <person name="Spannagl M."/>
            <person name="Mayer K.F.X."/>
            <person name="Lu F.H."/>
            <person name="Bevan M.W."/>
            <person name="Leroy P."/>
            <person name="Li P."/>
            <person name="You F.M."/>
            <person name="Sun Q."/>
            <person name="Liu Z."/>
            <person name="Lyons E."/>
            <person name="Wicker T."/>
            <person name="Salzberg S.L."/>
            <person name="Devos K.M."/>
            <person name="Dvorak J."/>
        </authorList>
    </citation>
    <scope>NUCLEOTIDE SEQUENCE [LARGE SCALE GENOMIC DNA]</scope>
    <source>
        <strain evidence="1">cv. AL8/78</strain>
    </source>
</reference>